<dbReference type="GO" id="GO:0004190">
    <property type="term" value="F:aspartic-type endopeptidase activity"/>
    <property type="evidence" value="ECO:0007669"/>
    <property type="project" value="UniProtKB-KW"/>
</dbReference>
<keyword evidence="6" id="KW-1015">Disulfide bond</keyword>
<dbReference type="InterPro" id="IPR021109">
    <property type="entry name" value="Peptidase_aspartic_dom_sf"/>
</dbReference>
<protein>
    <recommendedName>
        <fullName evidence="9">Peptidase A1 domain-containing protein</fullName>
    </recommendedName>
</protein>
<evidence type="ECO:0000256" key="6">
    <source>
        <dbReference type="PIRSR" id="PIRSR601461-2"/>
    </source>
</evidence>
<evidence type="ECO:0000259" key="9">
    <source>
        <dbReference type="PROSITE" id="PS51767"/>
    </source>
</evidence>
<evidence type="ECO:0000256" key="3">
    <source>
        <dbReference type="ARBA" id="ARBA00022750"/>
    </source>
</evidence>
<feature type="domain" description="Peptidase A1" evidence="9">
    <location>
        <begin position="87"/>
        <end position="416"/>
    </location>
</feature>
<dbReference type="CDD" id="cd06097">
    <property type="entry name" value="Aspergillopepsin_like"/>
    <property type="match status" value="1"/>
</dbReference>
<proteinExistence type="inferred from homology"/>
<evidence type="ECO:0000313" key="10">
    <source>
        <dbReference type="EMBL" id="KAF4961361.1"/>
    </source>
</evidence>
<dbReference type="GO" id="GO:0006508">
    <property type="term" value="P:proteolysis"/>
    <property type="evidence" value="ECO:0007669"/>
    <property type="project" value="UniProtKB-KW"/>
</dbReference>
<dbReference type="InterPro" id="IPR001461">
    <property type="entry name" value="Aspartic_peptidase_A1"/>
</dbReference>
<feature type="signal peptide" evidence="8">
    <location>
        <begin position="1"/>
        <end position="19"/>
    </location>
</feature>
<evidence type="ECO:0000313" key="11">
    <source>
        <dbReference type="Proteomes" id="UP000622797"/>
    </source>
</evidence>
<organism evidence="10 11">
    <name type="scientific">Fusarium sarcochroum</name>
    <dbReference type="NCBI Taxonomy" id="1208366"/>
    <lineage>
        <taxon>Eukaryota</taxon>
        <taxon>Fungi</taxon>
        <taxon>Dikarya</taxon>
        <taxon>Ascomycota</taxon>
        <taxon>Pezizomycotina</taxon>
        <taxon>Sordariomycetes</taxon>
        <taxon>Hypocreomycetidae</taxon>
        <taxon>Hypocreales</taxon>
        <taxon>Nectriaceae</taxon>
        <taxon>Fusarium</taxon>
        <taxon>Fusarium lateritium species complex</taxon>
    </lineage>
</organism>
<dbReference type="OrthoDB" id="2747330at2759"/>
<dbReference type="Gene3D" id="2.40.70.10">
    <property type="entry name" value="Acid Proteases"/>
    <property type="match status" value="2"/>
</dbReference>
<evidence type="ECO:0000256" key="2">
    <source>
        <dbReference type="ARBA" id="ARBA00022670"/>
    </source>
</evidence>
<dbReference type="InterPro" id="IPR001969">
    <property type="entry name" value="Aspartic_peptidase_AS"/>
</dbReference>
<gene>
    <name evidence="10" type="ORF">FSARC_10206</name>
</gene>
<reference evidence="10" key="1">
    <citation type="journal article" date="2020" name="BMC Genomics">
        <title>Correction to: Identification and distribution of gene clusters required for synthesis of sphingolipid metabolism inhibitors in diverse species of the filamentous fungus Fusarium.</title>
        <authorList>
            <person name="Kim H.S."/>
            <person name="Lohmar J.M."/>
            <person name="Busman M."/>
            <person name="Brown D.W."/>
            <person name="Naumann T.A."/>
            <person name="Divon H.H."/>
            <person name="Lysoe E."/>
            <person name="Uhlig S."/>
            <person name="Proctor R.H."/>
        </authorList>
    </citation>
    <scope>NUCLEOTIDE SEQUENCE</scope>
    <source>
        <strain evidence="10">NRRL 20472</strain>
    </source>
</reference>
<dbReference type="FunFam" id="2.40.70.10:FF:000024">
    <property type="entry name" value="Endothiapepsin"/>
    <property type="match status" value="1"/>
</dbReference>
<dbReference type="SUPFAM" id="SSF50630">
    <property type="entry name" value="Acid proteases"/>
    <property type="match status" value="1"/>
</dbReference>
<name>A0A8H4TNV0_9HYPO</name>
<comment type="similarity">
    <text evidence="1 7">Belongs to the peptidase A1 family.</text>
</comment>
<evidence type="ECO:0000256" key="7">
    <source>
        <dbReference type="RuleBase" id="RU000454"/>
    </source>
</evidence>
<feature type="disulfide bond" evidence="6">
    <location>
        <begin position="324"/>
        <end position="379"/>
    </location>
</feature>
<evidence type="ECO:0000256" key="8">
    <source>
        <dbReference type="SAM" id="SignalP"/>
    </source>
</evidence>
<comment type="caution">
    <text evidence="10">The sequence shown here is derived from an EMBL/GenBank/DDBJ whole genome shotgun (WGS) entry which is preliminary data.</text>
</comment>
<feature type="active site" evidence="5">
    <location>
        <position position="105"/>
    </location>
</feature>
<dbReference type="Proteomes" id="UP000622797">
    <property type="component" value="Unassembled WGS sequence"/>
</dbReference>
<keyword evidence="11" id="KW-1185">Reference proteome</keyword>
<sequence length="424" mass="44279">MKFSSLISSGLVSFTLVAGLPTASPSSEHSVQQVRNPVHKRDGVAALAKIYRKYGIPLPRHLATSALARRDGTGTVANTPIDEDAEWLTPVQIGNPPRTFQMDLDTGSSDLWVFGAKAAAAGGSRTRYDAAKSNDSEEMSGATFQILYGDGSGAKGHVVKDTVSIGGLSVEAQAVQIADDVDVSFAQQPNVDGLLGLGFSSINTVSPKKQKTFFDNAKTEHGTGLFTADLQHDAPGTYNFGFINKTAYTGDITYTAVNISTGLWTFTSPGFAVGKGKVSKTPITGIADTGTSLLWLPDEVNEAYYSQVNGSKIDETAGGYVFPCNAKLPDFTFNIGNTGFTIPGSYMNFAPLQGAGSGQVERSAKRSAGGDGSSQAGTCFGGLQSSSDSGVNIYGGIALKAAFVVFDGEKSRIGFAKKALPGVE</sequence>
<dbReference type="PROSITE" id="PS00141">
    <property type="entry name" value="ASP_PROTEASE"/>
    <property type="match status" value="1"/>
</dbReference>
<dbReference type="PANTHER" id="PTHR47966:SF2">
    <property type="entry name" value="ASPERGILLOPEPSIN-1-RELATED"/>
    <property type="match status" value="1"/>
</dbReference>
<feature type="chain" id="PRO_5034214666" description="Peptidase A1 domain-containing protein" evidence="8">
    <location>
        <begin position="20"/>
        <end position="424"/>
    </location>
</feature>
<dbReference type="EMBL" id="JABEXW010000611">
    <property type="protein sequence ID" value="KAF4961361.1"/>
    <property type="molecule type" value="Genomic_DNA"/>
</dbReference>
<keyword evidence="2 7" id="KW-0645">Protease</keyword>
<evidence type="ECO:0000256" key="1">
    <source>
        <dbReference type="ARBA" id="ARBA00007447"/>
    </source>
</evidence>
<accession>A0A8H4TNV0</accession>
<dbReference type="InterPro" id="IPR033121">
    <property type="entry name" value="PEPTIDASE_A1"/>
</dbReference>
<dbReference type="AlphaFoldDB" id="A0A8H4TNV0"/>
<dbReference type="InterPro" id="IPR034163">
    <property type="entry name" value="Aspergillopepsin-like_cat_dom"/>
</dbReference>
<keyword evidence="4 7" id="KW-0378">Hydrolase</keyword>
<dbReference type="Pfam" id="PF00026">
    <property type="entry name" value="Asp"/>
    <property type="match status" value="1"/>
</dbReference>
<keyword evidence="3 7" id="KW-0064">Aspartyl protease</keyword>
<evidence type="ECO:0000256" key="4">
    <source>
        <dbReference type="ARBA" id="ARBA00022801"/>
    </source>
</evidence>
<evidence type="ECO:0000256" key="5">
    <source>
        <dbReference type="PIRSR" id="PIRSR601461-1"/>
    </source>
</evidence>
<keyword evidence="8" id="KW-0732">Signal</keyword>
<dbReference type="FunFam" id="2.40.70.10:FF:000026">
    <property type="entry name" value="Endothiapepsin"/>
    <property type="match status" value="1"/>
</dbReference>
<dbReference type="PRINTS" id="PR00792">
    <property type="entry name" value="PEPSIN"/>
</dbReference>
<feature type="active site" evidence="5">
    <location>
        <position position="288"/>
    </location>
</feature>
<reference evidence="10" key="2">
    <citation type="submission" date="2020-05" db="EMBL/GenBank/DDBJ databases">
        <authorList>
            <person name="Kim H.-S."/>
            <person name="Proctor R.H."/>
            <person name="Brown D.W."/>
        </authorList>
    </citation>
    <scope>NUCLEOTIDE SEQUENCE</scope>
    <source>
        <strain evidence="10">NRRL 20472</strain>
    </source>
</reference>
<dbReference type="PANTHER" id="PTHR47966">
    <property type="entry name" value="BETA-SITE APP-CLEAVING ENZYME, ISOFORM A-RELATED"/>
    <property type="match status" value="1"/>
</dbReference>
<dbReference type="PROSITE" id="PS51767">
    <property type="entry name" value="PEPTIDASE_A1"/>
    <property type="match status" value="1"/>
</dbReference>